<reference evidence="5" key="1">
    <citation type="submission" date="2020-07" db="EMBL/GenBank/DDBJ databases">
        <title>Huge and variable diversity of episymbiotic CPR bacteria and DPANN archaea in groundwater ecosystems.</title>
        <authorList>
            <person name="He C.Y."/>
            <person name="Keren R."/>
            <person name="Whittaker M."/>
            <person name="Farag I.F."/>
            <person name="Doudna J."/>
            <person name="Cate J.H.D."/>
            <person name="Banfield J.F."/>
        </authorList>
    </citation>
    <scope>NUCLEOTIDE SEQUENCE</scope>
    <source>
        <strain evidence="5">NC_groundwater_717_Ag_S-0.2um_59_8</strain>
    </source>
</reference>
<dbReference type="PANTHER" id="PTHR43133:SF51">
    <property type="entry name" value="RNA POLYMERASE SIGMA FACTOR"/>
    <property type="match status" value="1"/>
</dbReference>
<dbReference type="EMBL" id="JACPSX010000149">
    <property type="protein sequence ID" value="MBI3014959.1"/>
    <property type="molecule type" value="Genomic_DNA"/>
</dbReference>
<evidence type="ECO:0000256" key="1">
    <source>
        <dbReference type="ARBA" id="ARBA00023015"/>
    </source>
</evidence>
<feature type="domain" description="RNA polymerase sigma factor 70 region 4 type 2" evidence="4">
    <location>
        <begin position="14"/>
        <end position="62"/>
    </location>
</feature>
<evidence type="ECO:0000313" key="5">
    <source>
        <dbReference type="EMBL" id="MBI3014959.1"/>
    </source>
</evidence>
<dbReference type="AlphaFoldDB" id="A0A932GQ02"/>
<gene>
    <name evidence="5" type="ORF">HYY65_07875</name>
</gene>
<dbReference type="GO" id="GO:0006352">
    <property type="term" value="P:DNA-templated transcription initiation"/>
    <property type="evidence" value="ECO:0007669"/>
    <property type="project" value="InterPro"/>
</dbReference>
<keyword evidence="2" id="KW-0731">Sigma factor</keyword>
<dbReference type="InterPro" id="IPR039425">
    <property type="entry name" value="RNA_pol_sigma-70-like"/>
</dbReference>
<evidence type="ECO:0000256" key="2">
    <source>
        <dbReference type="ARBA" id="ARBA00023082"/>
    </source>
</evidence>
<dbReference type="SUPFAM" id="SSF88659">
    <property type="entry name" value="Sigma3 and sigma4 domains of RNA polymerase sigma factors"/>
    <property type="match status" value="1"/>
</dbReference>
<sequence>MEGGALSKELARHLDAAIQKLPGEYREVLLLKDVDGLSNEEVGQICGLSVAAVKSRLHRARLFVRENLSRYLTDAGNRQPETGEGGGV</sequence>
<dbReference type="GO" id="GO:0016987">
    <property type="term" value="F:sigma factor activity"/>
    <property type="evidence" value="ECO:0007669"/>
    <property type="project" value="UniProtKB-KW"/>
</dbReference>
<dbReference type="GO" id="GO:0003677">
    <property type="term" value="F:DNA binding"/>
    <property type="evidence" value="ECO:0007669"/>
    <property type="project" value="InterPro"/>
</dbReference>
<dbReference type="InterPro" id="IPR014284">
    <property type="entry name" value="RNA_pol_sigma-70_dom"/>
</dbReference>
<dbReference type="InterPro" id="IPR036388">
    <property type="entry name" value="WH-like_DNA-bd_sf"/>
</dbReference>
<evidence type="ECO:0000313" key="6">
    <source>
        <dbReference type="Proteomes" id="UP000741360"/>
    </source>
</evidence>
<comment type="caution">
    <text evidence="5">The sequence shown here is derived from an EMBL/GenBank/DDBJ whole genome shotgun (WGS) entry which is preliminary data.</text>
</comment>
<dbReference type="Proteomes" id="UP000741360">
    <property type="component" value="Unassembled WGS sequence"/>
</dbReference>
<dbReference type="Gene3D" id="1.10.10.10">
    <property type="entry name" value="Winged helix-like DNA-binding domain superfamily/Winged helix DNA-binding domain"/>
    <property type="match status" value="1"/>
</dbReference>
<proteinExistence type="predicted"/>
<protein>
    <submittedName>
        <fullName evidence="5">RNA polymerase sigma factor</fullName>
    </submittedName>
</protein>
<dbReference type="InterPro" id="IPR013324">
    <property type="entry name" value="RNA_pol_sigma_r3/r4-like"/>
</dbReference>
<dbReference type="Pfam" id="PF08281">
    <property type="entry name" value="Sigma70_r4_2"/>
    <property type="match status" value="1"/>
</dbReference>
<evidence type="ECO:0000259" key="4">
    <source>
        <dbReference type="Pfam" id="PF08281"/>
    </source>
</evidence>
<keyword evidence="3" id="KW-0804">Transcription</keyword>
<evidence type="ECO:0000256" key="3">
    <source>
        <dbReference type="ARBA" id="ARBA00023163"/>
    </source>
</evidence>
<keyword evidence="1" id="KW-0805">Transcription regulation</keyword>
<organism evidence="5 6">
    <name type="scientific">Tectimicrobiota bacterium</name>
    <dbReference type="NCBI Taxonomy" id="2528274"/>
    <lineage>
        <taxon>Bacteria</taxon>
        <taxon>Pseudomonadati</taxon>
        <taxon>Nitrospinota/Tectimicrobiota group</taxon>
        <taxon>Candidatus Tectimicrobiota</taxon>
    </lineage>
</organism>
<name>A0A932GQ02_UNCTE</name>
<dbReference type="PANTHER" id="PTHR43133">
    <property type="entry name" value="RNA POLYMERASE ECF-TYPE SIGMA FACTO"/>
    <property type="match status" value="1"/>
</dbReference>
<dbReference type="CDD" id="cd06171">
    <property type="entry name" value="Sigma70_r4"/>
    <property type="match status" value="1"/>
</dbReference>
<dbReference type="NCBIfam" id="TIGR02937">
    <property type="entry name" value="sigma70-ECF"/>
    <property type="match status" value="1"/>
</dbReference>
<accession>A0A932GQ02</accession>
<dbReference type="InterPro" id="IPR013249">
    <property type="entry name" value="RNA_pol_sigma70_r4_t2"/>
</dbReference>